<dbReference type="OrthoDB" id="2013610at2759"/>
<evidence type="ECO:0000313" key="2">
    <source>
        <dbReference type="Proteomes" id="UP000187406"/>
    </source>
</evidence>
<reference evidence="2" key="1">
    <citation type="submission" date="2016-04" db="EMBL/GenBank/DDBJ databases">
        <title>Cephalotus genome sequencing.</title>
        <authorList>
            <person name="Fukushima K."/>
            <person name="Hasebe M."/>
            <person name="Fang X."/>
        </authorList>
    </citation>
    <scope>NUCLEOTIDE SEQUENCE [LARGE SCALE GENOMIC DNA]</scope>
    <source>
        <strain evidence="2">cv. St1</strain>
    </source>
</reference>
<gene>
    <name evidence="1" type="ORF">CFOL_v3_18537</name>
</gene>
<dbReference type="AlphaFoldDB" id="A0A1Q3C4P2"/>
<proteinExistence type="predicted"/>
<comment type="caution">
    <text evidence="1">The sequence shown here is derived from an EMBL/GenBank/DDBJ whole genome shotgun (WGS) entry which is preliminary data.</text>
</comment>
<evidence type="ECO:0000313" key="1">
    <source>
        <dbReference type="EMBL" id="GAV75058.1"/>
    </source>
</evidence>
<protein>
    <submittedName>
        <fullName evidence="1">Uncharacterized protein</fullName>
    </submittedName>
</protein>
<dbReference type="EMBL" id="BDDD01001303">
    <property type="protein sequence ID" value="GAV75058.1"/>
    <property type="molecule type" value="Genomic_DNA"/>
</dbReference>
<keyword evidence="2" id="KW-1185">Reference proteome</keyword>
<sequence>RPAVSPPLPGASPPFQAVSGRVSSTSGLSRFFGVRWCQHRTKRGLSENRRCYR</sequence>
<feature type="non-terminal residue" evidence="1">
    <location>
        <position position="1"/>
    </location>
</feature>
<dbReference type="Proteomes" id="UP000187406">
    <property type="component" value="Unassembled WGS sequence"/>
</dbReference>
<name>A0A1Q3C4P2_CEPFO</name>
<organism evidence="1 2">
    <name type="scientific">Cephalotus follicularis</name>
    <name type="common">Albany pitcher plant</name>
    <dbReference type="NCBI Taxonomy" id="3775"/>
    <lineage>
        <taxon>Eukaryota</taxon>
        <taxon>Viridiplantae</taxon>
        <taxon>Streptophyta</taxon>
        <taxon>Embryophyta</taxon>
        <taxon>Tracheophyta</taxon>
        <taxon>Spermatophyta</taxon>
        <taxon>Magnoliopsida</taxon>
        <taxon>eudicotyledons</taxon>
        <taxon>Gunneridae</taxon>
        <taxon>Pentapetalae</taxon>
        <taxon>rosids</taxon>
        <taxon>fabids</taxon>
        <taxon>Oxalidales</taxon>
        <taxon>Cephalotaceae</taxon>
        <taxon>Cephalotus</taxon>
    </lineage>
</organism>
<accession>A0A1Q3C4P2</accession>